<evidence type="ECO:0000313" key="6">
    <source>
        <dbReference type="Proteomes" id="UP001501411"/>
    </source>
</evidence>
<proteinExistence type="predicted"/>
<reference evidence="6" key="1">
    <citation type="journal article" date="2019" name="Int. J. Syst. Evol. Microbiol.">
        <title>The Global Catalogue of Microorganisms (GCM) 10K type strain sequencing project: providing services to taxonomists for standard genome sequencing and annotation.</title>
        <authorList>
            <consortium name="The Broad Institute Genomics Platform"/>
            <consortium name="The Broad Institute Genome Sequencing Center for Infectious Disease"/>
            <person name="Wu L."/>
            <person name="Ma J."/>
        </authorList>
    </citation>
    <scope>NUCLEOTIDE SEQUENCE [LARGE SCALE GENOMIC DNA]</scope>
    <source>
        <strain evidence="6">JCM 18200</strain>
    </source>
</reference>
<organism evidence="5 6">
    <name type="scientific">Olivibacter ginsenosidimutans</name>
    <dbReference type="NCBI Taxonomy" id="1176537"/>
    <lineage>
        <taxon>Bacteria</taxon>
        <taxon>Pseudomonadati</taxon>
        <taxon>Bacteroidota</taxon>
        <taxon>Sphingobacteriia</taxon>
        <taxon>Sphingobacteriales</taxon>
        <taxon>Sphingobacteriaceae</taxon>
        <taxon>Olivibacter</taxon>
    </lineage>
</organism>
<dbReference type="InterPro" id="IPR051158">
    <property type="entry name" value="Metallophosphoesterase_sf"/>
</dbReference>
<dbReference type="PANTHER" id="PTHR31302">
    <property type="entry name" value="TRANSMEMBRANE PROTEIN WITH METALLOPHOSPHOESTERASE DOMAIN-RELATED"/>
    <property type="match status" value="1"/>
</dbReference>
<dbReference type="CDD" id="cd07385">
    <property type="entry name" value="MPP_YkuE_C"/>
    <property type="match status" value="1"/>
</dbReference>
<feature type="transmembrane region" description="Helical" evidence="3">
    <location>
        <begin position="117"/>
        <end position="138"/>
    </location>
</feature>
<keyword evidence="3" id="KW-0812">Transmembrane</keyword>
<keyword evidence="6" id="KW-1185">Reference proteome</keyword>
<dbReference type="InterPro" id="IPR004843">
    <property type="entry name" value="Calcineurin-like_PHP"/>
</dbReference>
<dbReference type="Gene3D" id="3.60.21.10">
    <property type="match status" value="1"/>
</dbReference>
<dbReference type="RefSeq" id="WP_345232556.1">
    <property type="nucleotide sequence ID" value="NZ_BAABIQ010000039.1"/>
</dbReference>
<sequence>MFNRILFIIPIWLLLDSYFFQSLKTVTQSLSPSTRHTIHWAYWLFDLILISVVLFLIFINPKLLPQKYIFVVVSLVLLSLIPKLLILPFLLIEDLARAGDYVLHFKSYKHYPDRRKFVSQLILGLSAIPFLSIIYGIYRGKYNYKIHRHTVTYTDLPDAFDGFTITQLSDIHCGSFTDRDAVQHGIALANAQKSDLMVFTGDLVNNEAVELDEWQIPFSKLRAPYGVYSILGNHDYGDYTVWPSPEAKKANLDRLKLMQKEMGFRLLLDEHVQLEKGGQMLNLVGVQNWGKSFARYGDLDKAMATVAKDTFTILLSHDPSHWEAQILPHAKPIHLTLSGHTHGMQFGIEIPGFRWSAVKYLYHQWAGLYKKGKQFINVNRGFGFIGFSGRVGIWPEITVITLKKKV</sequence>
<keyword evidence="1" id="KW-0479">Metal-binding</keyword>
<dbReference type="InterPro" id="IPR029052">
    <property type="entry name" value="Metallo-depent_PP-like"/>
</dbReference>
<evidence type="ECO:0000313" key="5">
    <source>
        <dbReference type="EMBL" id="GAA4798624.1"/>
    </source>
</evidence>
<evidence type="ECO:0000256" key="2">
    <source>
        <dbReference type="ARBA" id="ARBA00022801"/>
    </source>
</evidence>
<accession>A0ABP9BRL4</accession>
<feature type="transmembrane region" description="Helical" evidence="3">
    <location>
        <begin position="40"/>
        <end position="59"/>
    </location>
</feature>
<keyword evidence="2" id="KW-0378">Hydrolase</keyword>
<keyword evidence="3" id="KW-1133">Transmembrane helix</keyword>
<evidence type="ECO:0000256" key="1">
    <source>
        <dbReference type="ARBA" id="ARBA00022723"/>
    </source>
</evidence>
<dbReference type="EMBL" id="BAABIQ010000039">
    <property type="protein sequence ID" value="GAA4798624.1"/>
    <property type="molecule type" value="Genomic_DNA"/>
</dbReference>
<dbReference type="PANTHER" id="PTHR31302:SF31">
    <property type="entry name" value="PHOSPHODIESTERASE YAEI"/>
    <property type="match status" value="1"/>
</dbReference>
<gene>
    <name evidence="5" type="ORF">GCM10023231_29260</name>
</gene>
<comment type="caution">
    <text evidence="5">The sequence shown here is derived from an EMBL/GenBank/DDBJ whole genome shotgun (WGS) entry which is preliminary data.</text>
</comment>
<dbReference type="Pfam" id="PF00149">
    <property type="entry name" value="Metallophos"/>
    <property type="match status" value="1"/>
</dbReference>
<feature type="transmembrane region" description="Helical" evidence="3">
    <location>
        <begin position="68"/>
        <end position="92"/>
    </location>
</feature>
<keyword evidence="3" id="KW-0472">Membrane</keyword>
<name>A0ABP9BRL4_9SPHI</name>
<evidence type="ECO:0000256" key="3">
    <source>
        <dbReference type="SAM" id="Phobius"/>
    </source>
</evidence>
<dbReference type="Proteomes" id="UP001501411">
    <property type="component" value="Unassembled WGS sequence"/>
</dbReference>
<protein>
    <submittedName>
        <fullName evidence="5">Metallophosphoesterase</fullName>
    </submittedName>
</protein>
<evidence type="ECO:0000259" key="4">
    <source>
        <dbReference type="Pfam" id="PF00149"/>
    </source>
</evidence>
<feature type="domain" description="Calcineurin-like phosphoesterase" evidence="4">
    <location>
        <begin position="164"/>
        <end position="343"/>
    </location>
</feature>
<dbReference type="SUPFAM" id="SSF56300">
    <property type="entry name" value="Metallo-dependent phosphatases"/>
    <property type="match status" value="1"/>
</dbReference>